<dbReference type="EMBL" id="AYZH01000008">
    <property type="protein sequence ID" value="KRN02374.1"/>
    <property type="molecule type" value="Genomic_DNA"/>
</dbReference>
<dbReference type="AlphaFoldDB" id="A0A0R2DFL6"/>
<evidence type="ECO:0000313" key="2">
    <source>
        <dbReference type="Proteomes" id="UP000051589"/>
    </source>
</evidence>
<keyword evidence="2" id="KW-1185">Reference proteome</keyword>
<dbReference type="STRING" id="1423803.FD13_GL002057"/>
<name>A0A0R2DFL6_9LACO</name>
<accession>A0A0R2DFL6</accession>
<dbReference type="RefSeq" id="WP_061776392.1">
    <property type="nucleotide sequence ID" value="NZ_AYZH01000008.1"/>
</dbReference>
<dbReference type="Proteomes" id="UP000051589">
    <property type="component" value="Unassembled WGS sequence"/>
</dbReference>
<sequence>MSRPGKFAKSSRVKQLRQFRRRKQQQASRAITWEQVEDFLLARYHLVQGSRLPQTVDATIQRFFSEWLRTAMQAGEDQIQWDVTAISTATLKRIGNQVPWQFYAVLWQQTARWQKFLFREGSVVPLAERRQIIQPLDQPAWAQLIANQLAVNLLTATAVPVTDQQREQLIKSLLQGDQLQWTAVAALFSPLGFQVNEQADSATKKWLNALLALTIAPDHD</sequence>
<gene>
    <name evidence="1" type="ORF">FD13_GL002057</name>
</gene>
<reference evidence="1 2" key="1">
    <citation type="journal article" date="2015" name="Genome Announc.">
        <title>Expanding the biotechnology potential of lactobacilli through comparative genomics of 213 strains and associated genera.</title>
        <authorList>
            <person name="Sun Z."/>
            <person name="Harris H.M."/>
            <person name="McCann A."/>
            <person name="Guo C."/>
            <person name="Argimon S."/>
            <person name="Zhang W."/>
            <person name="Yang X."/>
            <person name="Jeffery I.B."/>
            <person name="Cooney J.C."/>
            <person name="Kagawa T.F."/>
            <person name="Liu W."/>
            <person name="Song Y."/>
            <person name="Salvetti E."/>
            <person name="Wrobel A."/>
            <person name="Rasinkangas P."/>
            <person name="Parkhill J."/>
            <person name="Rea M.C."/>
            <person name="O'Sullivan O."/>
            <person name="Ritari J."/>
            <person name="Douillard F.P."/>
            <person name="Paul Ross R."/>
            <person name="Yang R."/>
            <person name="Briner A.E."/>
            <person name="Felis G.E."/>
            <person name="de Vos W.M."/>
            <person name="Barrangou R."/>
            <person name="Klaenhammer T.R."/>
            <person name="Caufield P.W."/>
            <person name="Cui Y."/>
            <person name="Zhang H."/>
            <person name="O'Toole P.W."/>
        </authorList>
    </citation>
    <scope>NUCLEOTIDE SEQUENCE [LARGE SCALE GENOMIC DNA]</scope>
    <source>
        <strain evidence="1 2">DSM 21775</strain>
    </source>
</reference>
<dbReference type="PATRIC" id="fig|1423803.3.peg.2117"/>
<evidence type="ECO:0000313" key="1">
    <source>
        <dbReference type="EMBL" id="KRN02374.1"/>
    </source>
</evidence>
<protein>
    <submittedName>
        <fullName evidence="1">Uncharacterized protein</fullName>
    </submittedName>
</protein>
<proteinExistence type="predicted"/>
<comment type="caution">
    <text evidence="1">The sequence shown here is derived from an EMBL/GenBank/DDBJ whole genome shotgun (WGS) entry which is preliminary data.</text>
</comment>
<organism evidence="1 2">
    <name type="scientific">Levilactobacillus senmaizukei DSM 21775 = NBRC 103853</name>
    <dbReference type="NCBI Taxonomy" id="1423803"/>
    <lineage>
        <taxon>Bacteria</taxon>
        <taxon>Bacillati</taxon>
        <taxon>Bacillota</taxon>
        <taxon>Bacilli</taxon>
        <taxon>Lactobacillales</taxon>
        <taxon>Lactobacillaceae</taxon>
        <taxon>Levilactobacillus</taxon>
    </lineage>
</organism>
<dbReference type="OrthoDB" id="2149263at2"/>